<dbReference type="Pfam" id="PF03573">
    <property type="entry name" value="OprD"/>
    <property type="match status" value="1"/>
</dbReference>
<proteinExistence type="inferred from homology"/>
<keyword evidence="3" id="KW-0732">Signal</keyword>
<evidence type="ECO:0000313" key="5">
    <source>
        <dbReference type="Proteomes" id="UP000306236"/>
    </source>
</evidence>
<dbReference type="AlphaFoldDB" id="A0A4S5BEQ1"/>
<evidence type="ECO:0000256" key="3">
    <source>
        <dbReference type="ARBA" id="ARBA00022729"/>
    </source>
</evidence>
<evidence type="ECO:0000313" key="4">
    <source>
        <dbReference type="EMBL" id="THJ30764.1"/>
    </source>
</evidence>
<evidence type="ECO:0000256" key="1">
    <source>
        <dbReference type="ARBA" id="ARBA00009075"/>
    </source>
</evidence>
<dbReference type="GO" id="GO:0015288">
    <property type="term" value="F:porin activity"/>
    <property type="evidence" value="ECO:0007669"/>
    <property type="project" value="TreeGrafter"/>
</dbReference>
<dbReference type="OrthoDB" id="6759120at2"/>
<keyword evidence="5" id="KW-1185">Reference proteome</keyword>
<dbReference type="PANTHER" id="PTHR34596:SF2">
    <property type="entry name" value="CHITOPORIN"/>
    <property type="match status" value="1"/>
</dbReference>
<accession>A0A4S5BEQ1</accession>
<dbReference type="Gene3D" id="2.40.160.10">
    <property type="entry name" value="Porin"/>
    <property type="match status" value="1"/>
</dbReference>
<name>A0A4S5BEQ1_9BURK</name>
<keyword evidence="2" id="KW-0813">Transport</keyword>
<dbReference type="InterPro" id="IPR005318">
    <property type="entry name" value="OM_porin_bac"/>
</dbReference>
<reference evidence="4 5" key="1">
    <citation type="submission" date="2019-04" db="EMBL/GenBank/DDBJ databases">
        <title>Lampropedia sp YIM MLB12 draf genome.</title>
        <authorList>
            <person name="Wang Y.-X."/>
        </authorList>
    </citation>
    <scope>NUCLEOTIDE SEQUENCE [LARGE SCALE GENOMIC DNA]</scope>
    <source>
        <strain evidence="4 5">YIM MLB12</strain>
    </source>
</reference>
<evidence type="ECO:0000256" key="2">
    <source>
        <dbReference type="ARBA" id="ARBA00022448"/>
    </source>
</evidence>
<comment type="similarity">
    <text evidence="1">Belongs to the outer membrane porin (Opr) (TC 1.B.25) family.</text>
</comment>
<dbReference type="PANTHER" id="PTHR34596">
    <property type="entry name" value="CHITOPORIN"/>
    <property type="match status" value="1"/>
</dbReference>
<organism evidence="4 5">
    <name type="scientific">Lampropedia aestuarii</name>
    <dbReference type="NCBI Taxonomy" id="2562762"/>
    <lineage>
        <taxon>Bacteria</taxon>
        <taxon>Pseudomonadati</taxon>
        <taxon>Pseudomonadota</taxon>
        <taxon>Betaproteobacteria</taxon>
        <taxon>Burkholderiales</taxon>
        <taxon>Comamonadaceae</taxon>
        <taxon>Lampropedia</taxon>
    </lineage>
</organism>
<sequence length="431" mass="47055">MLCAQPSVHANGQADANGFVEDASVQLHNRFVFERIDYQKGDRFKTTIDGQALQSSTAQESGYGAMLTLKSGFTQGLVGLGLDAHAYGALAVNADDIRGGRARYLAKDSQGHVRSQFGRVGAAVKLRMSSTVLAYGELRTKNPIFNSSDSRLLPETNRGFLLTSTDIAHLLVQAGHFTGWSDRNSRGGNFDLRANYSGTTGSAFRFVGGHWQTPIEALKLSLYWGQFKDNWNTFHFGAAHSLALQAGRSVDLNLNVYRSDDTGVAKAGPINNTTWSALASYRMGMHKLGLGYQKVAGDTPFDYVNRGSIWLDNAMQLSDFNGPHEASWQVKYEADWSGAGLPGLVSGLAYTRGSGTDGSRVGADSAYYGAYGQGGKHWERDMMLRYNFIAGAIKNVSLQLNYSVQRANSAQSLMDKNFNQWRLLVNLPVVL</sequence>
<dbReference type="InterPro" id="IPR023614">
    <property type="entry name" value="Porin_dom_sf"/>
</dbReference>
<comment type="caution">
    <text evidence="4">The sequence shown here is derived from an EMBL/GenBank/DDBJ whole genome shotgun (WGS) entry which is preliminary data.</text>
</comment>
<gene>
    <name evidence="4" type="ORF">E8K88_17250</name>
</gene>
<dbReference type="Proteomes" id="UP000306236">
    <property type="component" value="Unassembled WGS sequence"/>
</dbReference>
<dbReference type="GO" id="GO:0016020">
    <property type="term" value="C:membrane"/>
    <property type="evidence" value="ECO:0007669"/>
    <property type="project" value="InterPro"/>
</dbReference>
<protein>
    <submittedName>
        <fullName evidence="4">OprD family porin</fullName>
    </submittedName>
</protein>
<dbReference type="EMBL" id="SSWX01000035">
    <property type="protein sequence ID" value="THJ30764.1"/>
    <property type="molecule type" value="Genomic_DNA"/>
</dbReference>